<dbReference type="AlphaFoldDB" id="A0AAW0H5W9"/>
<organism evidence="1 2">
    <name type="scientific">Myodes glareolus</name>
    <name type="common">Bank vole</name>
    <name type="synonym">Clethrionomys glareolus</name>
    <dbReference type="NCBI Taxonomy" id="447135"/>
    <lineage>
        <taxon>Eukaryota</taxon>
        <taxon>Metazoa</taxon>
        <taxon>Chordata</taxon>
        <taxon>Craniata</taxon>
        <taxon>Vertebrata</taxon>
        <taxon>Euteleostomi</taxon>
        <taxon>Mammalia</taxon>
        <taxon>Eutheria</taxon>
        <taxon>Euarchontoglires</taxon>
        <taxon>Glires</taxon>
        <taxon>Rodentia</taxon>
        <taxon>Myomorpha</taxon>
        <taxon>Muroidea</taxon>
        <taxon>Cricetidae</taxon>
        <taxon>Arvicolinae</taxon>
        <taxon>Myodes</taxon>
    </lineage>
</organism>
<sequence length="96" mass="10123">MMRESWSPKLLSSIGVAQIFPSGVSSLEAQGLLPRLALASSLEKEVTSILKAKATPAPGQNHISDKGFEVNKVLKVSPNNGACLLELLTAAYESVS</sequence>
<evidence type="ECO:0000313" key="1">
    <source>
        <dbReference type="EMBL" id="KAK7797159.1"/>
    </source>
</evidence>
<name>A0AAW0H5W9_MYOGA</name>
<accession>A0AAW0H5W9</accession>
<evidence type="ECO:0000313" key="2">
    <source>
        <dbReference type="Proteomes" id="UP001488838"/>
    </source>
</evidence>
<gene>
    <name evidence="1" type="ORF">U0070_020298</name>
</gene>
<proteinExistence type="predicted"/>
<comment type="caution">
    <text evidence="1">The sequence shown here is derived from an EMBL/GenBank/DDBJ whole genome shotgun (WGS) entry which is preliminary data.</text>
</comment>
<protein>
    <submittedName>
        <fullName evidence="1">Uncharacterized protein</fullName>
    </submittedName>
</protein>
<reference evidence="1 2" key="1">
    <citation type="journal article" date="2023" name="bioRxiv">
        <title>Conserved and derived expression patterns and positive selection on dental genes reveal complex evolutionary context of ever-growing rodent molars.</title>
        <authorList>
            <person name="Calamari Z.T."/>
            <person name="Song A."/>
            <person name="Cohen E."/>
            <person name="Akter M."/>
            <person name="Roy R.D."/>
            <person name="Hallikas O."/>
            <person name="Christensen M.M."/>
            <person name="Li P."/>
            <person name="Marangoni P."/>
            <person name="Jernvall J."/>
            <person name="Klein O.D."/>
        </authorList>
    </citation>
    <scope>NUCLEOTIDE SEQUENCE [LARGE SCALE GENOMIC DNA]</scope>
    <source>
        <tissue evidence="1">Muscle</tissue>
    </source>
</reference>
<dbReference type="Proteomes" id="UP001488838">
    <property type="component" value="Unassembled WGS sequence"/>
</dbReference>
<keyword evidence="2" id="KW-1185">Reference proteome</keyword>
<dbReference type="EMBL" id="JBBHLL010000888">
    <property type="protein sequence ID" value="KAK7797159.1"/>
    <property type="molecule type" value="Genomic_DNA"/>
</dbReference>